<dbReference type="Proteomes" id="UP000229554">
    <property type="component" value="Unassembled WGS sequence"/>
</dbReference>
<comment type="caution">
    <text evidence="1">The sequence shown here is derived from an EMBL/GenBank/DDBJ whole genome shotgun (WGS) entry which is preliminary data.</text>
</comment>
<evidence type="ECO:0000313" key="1">
    <source>
        <dbReference type="EMBL" id="PJE62832.1"/>
    </source>
</evidence>
<accession>A0A2M8KSC8</accession>
<sequence length="65" mass="7406">MSNNVNGEWAFPPIETAYKTSKLRWIVKQTPANLVEAQHVLMSERSAFRQVVSNAEIRLRGCVMT</sequence>
<dbReference type="EMBL" id="PFED01000120">
    <property type="protein sequence ID" value="PJE62832.1"/>
    <property type="molecule type" value="Genomic_DNA"/>
</dbReference>
<gene>
    <name evidence="1" type="ORF">COU88_02940</name>
</gene>
<proteinExistence type="predicted"/>
<dbReference type="AlphaFoldDB" id="A0A2M8KSC8"/>
<protein>
    <submittedName>
        <fullName evidence="1">Uncharacterized protein</fullName>
    </submittedName>
</protein>
<name>A0A2M8KSC8_9BACT</name>
<organism evidence="1 2">
    <name type="scientific">Candidatus Roizmanbacteria bacterium CG10_big_fil_rev_8_21_14_0_10_39_6</name>
    <dbReference type="NCBI Taxonomy" id="1974853"/>
    <lineage>
        <taxon>Bacteria</taxon>
        <taxon>Candidatus Roizmaniibacteriota</taxon>
    </lineage>
</organism>
<evidence type="ECO:0000313" key="2">
    <source>
        <dbReference type="Proteomes" id="UP000229554"/>
    </source>
</evidence>
<reference evidence="2" key="1">
    <citation type="submission" date="2017-09" db="EMBL/GenBank/DDBJ databases">
        <title>Depth-based differentiation of microbial function through sediment-hosted aquifers and enrichment of novel symbionts in the deep terrestrial subsurface.</title>
        <authorList>
            <person name="Probst A.J."/>
            <person name="Ladd B."/>
            <person name="Jarett J.K."/>
            <person name="Geller-Mcgrath D.E."/>
            <person name="Sieber C.M.K."/>
            <person name="Emerson J.B."/>
            <person name="Anantharaman K."/>
            <person name="Thomas B.C."/>
            <person name="Malmstrom R."/>
            <person name="Stieglmeier M."/>
            <person name="Klingl A."/>
            <person name="Woyke T."/>
            <person name="Ryan C.M."/>
            <person name="Banfield J.F."/>
        </authorList>
    </citation>
    <scope>NUCLEOTIDE SEQUENCE [LARGE SCALE GENOMIC DNA]</scope>
</reference>